<protein>
    <submittedName>
        <fullName evidence="7">RNA polymerase sigma factor</fullName>
    </submittedName>
</protein>
<organism evidence="7 8">
    <name type="scientific">Emergencia timonensis</name>
    <dbReference type="NCBI Taxonomy" id="1776384"/>
    <lineage>
        <taxon>Bacteria</taxon>
        <taxon>Bacillati</taxon>
        <taxon>Bacillota</taxon>
        <taxon>Clostridia</taxon>
        <taxon>Peptostreptococcales</taxon>
        <taxon>Anaerovoracaceae</taxon>
        <taxon>Emergencia</taxon>
    </lineage>
</organism>
<comment type="similarity">
    <text evidence="1">Belongs to the sigma-70 factor family. ECF subfamily.</text>
</comment>
<keyword evidence="3" id="KW-0731">Sigma factor</keyword>
<dbReference type="GO" id="GO:0003677">
    <property type="term" value="F:DNA binding"/>
    <property type="evidence" value="ECO:0007669"/>
    <property type="project" value="InterPro"/>
</dbReference>
<dbReference type="GO" id="GO:0006352">
    <property type="term" value="P:DNA-templated transcription initiation"/>
    <property type="evidence" value="ECO:0007669"/>
    <property type="project" value="InterPro"/>
</dbReference>
<accession>A0A415DSZ8</accession>
<feature type="domain" description="RNA polymerase sigma factor 70 region 4 type 2" evidence="6">
    <location>
        <begin position="115"/>
        <end position="162"/>
    </location>
</feature>
<name>A0A415DSZ8_9FIRM</name>
<evidence type="ECO:0000256" key="1">
    <source>
        <dbReference type="ARBA" id="ARBA00010641"/>
    </source>
</evidence>
<dbReference type="NCBIfam" id="TIGR02937">
    <property type="entry name" value="sigma70-ECF"/>
    <property type="match status" value="1"/>
</dbReference>
<dbReference type="Proteomes" id="UP000284841">
    <property type="component" value="Unassembled WGS sequence"/>
</dbReference>
<reference evidence="7 8" key="1">
    <citation type="submission" date="2018-08" db="EMBL/GenBank/DDBJ databases">
        <title>A genome reference for cultivated species of the human gut microbiota.</title>
        <authorList>
            <person name="Zou Y."/>
            <person name="Xue W."/>
            <person name="Luo G."/>
        </authorList>
    </citation>
    <scope>NUCLEOTIDE SEQUENCE [LARGE SCALE GENOMIC DNA]</scope>
    <source>
        <strain evidence="7 8">AM07-24</strain>
    </source>
</reference>
<dbReference type="InterPro" id="IPR013325">
    <property type="entry name" value="RNA_pol_sigma_r2"/>
</dbReference>
<dbReference type="PANTHER" id="PTHR43133">
    <property type="entry name" value="RNA POLYMERASE ECF-TYPE SIGMA FACTO"/>
    <property type="match status" value="1"/>
</dbReference>
<evidence type="ECO:0000256" key="3">
    <source>
        <dbReference type="ARBA" id="ARBA00023082"/>
    </source>
</evidence>
<dbReference type="EMBL" id="QRMS01000011">
    <property type="protein sequence ID" value="RHJ82868.1"/>
    <property type="molecule type" value="Genomic_DNA"/>
</dbReference>
<dbReference type="PANTHER" id="PTHR43133:SF51">
    <property type="entry name" value="RNA POLYMERASE SIGMA FACTOR"/>
    <property type="match status" value="1"/>
</dbReference>
<dbReference type="SUPFAM" id="SSF88946">
    <property type="entry name" value="Sigma2 domain of RNA polymerase sigma factors"/>
    <property type="match status" value="1"/>
</dbReference>
<dbReference type="InterPro" id="IPR036388">
    <property type="entry name" value="WH-like_DNA-bd_sf"/>
</dbReference>
<dbReference type="InterPro" id="IPR007627">
    <property type="entry name" value="RNA_pol_sigma70_r2"/>
</dbReference>
<dbReference type="AlphaFoldDB" id="A0A415DSZ8"/>
<dbReference type="Pfam" id="PF08281">
    <property type="entry name" value="Sigma70_r4_2"/>
    <property type="match status" value="1"/>
</dbReference>
<gene>
    <name evidence="7" type="ORF">DW099_19480</name>
</gene>
<keyword evidence="2" id="KW-0805">Transcription regulation</keyword>
<sequence length="171" mass="19941">MNDIEKLFEEYSDCIYRFCCNIADNLYEAEDLFQDTFLKAMEIEAKVMAAENKKSYLIGIAIKLEKNNRRKKARHKEIAPEARGFDRESDILEAVAMDEKSIEDSFIEKEQIVRVRENLQELAPSYKMIASLYYGESMPIKEIARIVKLPQGTVKSRLYKIRGMLRKGLED</sequence>
<dbReference type="InterPro" id="IPR013249">
    <property type="entry name" value="RNA_pol_sigma70_r4_t2"/>
</dbReference>
<evidence type="ECO:0000256" key="2">
    <source>
        <dbReference type="ARBA" id="ARBA00023015"/>
    </source>
</evidence>
<dbReference type="RefSeq" id="WP_118336734.1">
    <property type="nucleotide sequence ID" value="NZ_AP025567.1"/>
</dbReference>
<dbReference type="Pfam" id="PF04542">
    <property type="entry name" value="Sigma70_r2"/>
    <property type="match status" value="1"/>
</dbReference>
<dbReference type="Gene3D" id="1.10.10.10">
    <property type="entry name" value="Winged helix-like DNA-binding domain superfamily/Winged helix DNA-binding domain"/>
    <property type="match status" value="1"/>
</dbReference>
<feature type="domain" description="RNA polymerase sigma-70 region 2" evidence="5">
    <location>
        <begin position="7"/>
        <end position="74"/>
    </location>
</feature>
<evidence type="ECO:0000259" key="5">
    <source>
        <dbReference type="Pfam" id="PF04542"/>
    </source>
</evidence>
<dbReference type="Gene3D" id="1.10.1740.10">
    <property type="match status" value="1"/>
</dbReference>
<comment type="caution">
    <text evidence="7">The sequence shown here is derived from an EMBL/GenBank/DDBJ whole genome shotgun (WGS) entry which is preliminary data.</text>
</comment>
<dbReference type="SUPFAM" id="SSF88659">
    <property type="entry name" value="Sigma3 and sigma4 domains of RNA polymerase sigma factors"/>
    <property type="match status" value="1"/>
</dbReference>
<evidence type="ECO:0000256" key="4">
    <source>
        <dbReference type="ARBA" id="ARBA00023163"/>
    </source>
</evidence>
<dbReference type="InterPro" id="IPR014284">
    <property type="entry name" value="RNA_pol_sigma-70_dom"/>
</dbReference>
<proteinExistence type="inferred from homology"/>
<keyword evidence="4" id="KW-0804">Transcription</keyword>
<dbReference type="InterPro" id="IPR013324">
    <property type="entry name" value="RNA_pol_sigma_r3/r4-like"/>
</dbReference>
<dbReference type="GO" id="GO:0016987">
    <property type="term" value="F:sigma factor activity"/>
    <property type="evidence" value="ECO:0007669"/>
    <property type="project" value="UniProtKB-KW"/>
</dbReference>
<evidence type="ECO:0000259" key="6">
    <source>
        <dbReference type="Pfam" id="PF08281"/>
    </source>
</evidence>
<dbReference type="OrthoDB" id="9795666at2"/>
<keyword evidence="8" id="KW-1185">Reference proteome</keyword>
<evidence type="ECO:0000313" key="8">
    <source>
        <dbReference type="Proteomes" id="UP000284841"/>
    </source>
</evidence>
<dbReference type="STRING" id="1776384.GCA_900086585_00344"/>
<dbReference type="CDD" id="cd06171">
    <property type="entry name" value="Sigma70_r4"/>
    <property type="match status" value="1"/>
</dbReference>
<evidence type="ECO:0000313" key="7">
    <source>
        <dbReference type="EMBL" id="RHJ82868.1"/>
    </source>
</evidence>
<dbReference type="InterPro" id="IPR039425">
    <property type="entry name" value="RNA_pol_sigma-70-like"/>
</dbReference>